<dbReference type="EMBL" id="JASNJD010000008">
    <property type="protein sequence ID" value="MDK3018590.1"/>
    <property type="molecule type" value="Genomic_DNA"/>
</dbReference>
<dbReference type="InterPro" id="IPR050464">
    <property type="entry name" value="Zeta_carotene_desat/Oxidored"/>
</dbReference>
<dbReference type="PANTHER" id="PTHR42923">
    <property type="entry name" value="PROTOPORPHYRINOGEN OXIDASE"/>
    <property type="match status" value="1"/>
</dbReference>
<dbReference type="Proteomes" id="UP001243757">
    <property type="component" value="Unassembled WGS sequence"/>
</dbReference>
<name>A0ABT7F258_9RHOB</name>
<keyword evidence="3" id="KW-1185">Reference proteome</keyword>
<organism evidence="2 3">
    <name type="scientific">Pseudodonghicola flavimaris</name>
    <dbReference type="NCBI Taxonomy" id="3050036"/>
    <lineage>
        <taxon>Bacteria</taxon>
        <taxon>Pseudomonadati</taxon>
        <taxon>Pseudomonadota</taxon>
        <taxon>Alphaproteobacteria</taxon>
        <taxon>Rhodobacterales</taxon>
        <taxon>Paracoccaceae</taxon>
        <taxon>Pseudodonghicola</taxon>
    </lineage>
</organism>
<gene>
    <name evidence="2" type="ORF">QO033_12975</name>
</gene>
<sequence>MPFDLSRGAPQQIAIVGGGISGLAAAWALAPRHQVTLYEAAPELGGHARTVLAGRTGSQPVDTGFIVFNYANYPHLTGLFRDLDVPVERSDMSFGVSLEGGRLEYALRSGNALFGQRRNLLRPSFHAMIRDILKFNARAEATASGRPELTIAALLAELRLGRAFRDGYLYPICGAIWSTPTSDIGAFPAQALIRFMRNHALMSAGGQHQWWTVSGGSRSYVTRLRAALRTRGVELRPATPVRSIHRAAGGIRLRAAGAEPVGFDHVILACHADQALAMLADATPEERSTLGAVRFQDNRTVLHRDHRLMPQRPRCWSSWVYRTEAGGAPDRGVGVTYWMNRLQNIPENDPLFVSLNPAREIPEALIYDEVTFRHPVFDHAALAAQARIAERQGDRNTWFAGAWLRNGFHEDGFASALRIARRLLPQDASA</sequence>
<dbReference type="Gene3D" id="3.90.660.20">
    <property type="entry name" value="Protoporphyrinogen oxidase, mitochondrial, domain 2"/>
    <property type="match status" value="1"/>
</dbReference>
<proteinExistence type="predicted"/>
<dbReference type="Gene3D" id="1.10.3110.10">
    <property type="entry name" value="protoporphyrinogen ix oxidase, domain 3"/>
    <property type="match status" value="1"/>
</dbReference>
<dbReference type="SUPFAM" id="SSF51905">
    <property type="entry name" value="FAD/NAD(P)-binding domain"/>
    <property type="match status" value="1"/>
</dbReference>
<dbReference type="Gene3D" id="3.50.50.60">
    <property type="entry name" value="FAD/NAD(P)-binding domain"/>
    <property type="match status" value="1"/>
</dbReference>
<evidence type="ECO:0000313" key="2">
    <source>
        <dbReference type="EMBL" id="MDK3018590.1"/>
    </source>
</evidence>
<evidence type="ECO:0000313" key="3">
    <source>
        <dbReference type="Proteomes" id="UP001243757"/>
    </source>
</evidence>
<dbReference type="InterPro" id="IPR002937">
    <property type="entry name" value="Amino_oxidase"/>
</dbReference>
<accession>A0ABT7F258</accession>
<feature type="domain" description="Amine oxidase" evidence="1">
    <location>
        <begin position="20"/>
        <end position="278"/>
    </location>
</feature>
<dbReference type="RefSeq" id="WP_284481405.1">
    <property type="nucleotide sequence ID" value="NZ_JASNJD010000008.1"/>
</dbReference>
<comment type="caution">
    <text evidence="2">The sequence shown here is derived from an EMBL/GenBank/DDBJ whole genome shotgun (WGS) entry which is preliminary data.</text>
</comment>
<dbReference type="InterPro" id="IPR036188">
    <property type="entry name" value="FAD/NAD-bd_sf"/>
</dbReference>
<dbReference type="PANTHER" id="PTHR42923:SF17">
    <property type="entry name" value="AMINE OXIDASE DOMAIN-CONTAINING PROTEIN"/>
    <property type="match status" value="1"/>
</dbReference>
<reference evidence="2 3" key="1">
    <citation type="submission" date="2023-05" db="EMBL/GenBank/DDBJ databases">
        <title>Pseudodonghicola sp. nov.</title>
        <authorList>
            <person name="Huang J."/>
        </authorList>
    </citation>
    <scope>NUCLEOTIDE SEQUENCE [LARGE SCALE GENOMIC DNA]</scope>
    <source>
        <strain evidence="2 3">IC7</strain>
    </source>
</reference>
<evidence type="ECO:0000259" key="1">
    <source>
        <dbReference type="Pfam" id="PF01593"/>
    </source>
</evidence>
<protein>
    <submittedName>
        <fullName evidence="2">FAD-dependent oxidoreductase</fullName>
    </submittedName>
</protein>
<dbReference type="Pfam" id="PF01593">
    <property type="entry name" value="Amino_oxidase"/>
    <property type="match status" value="1"/>
</dbReference>